<dbReference type="Gene3D" id="3.80.10.10">
    <property type="entry name" value="Ribonuclease Inhibitor"/>
    <property type="match status" value="2"/>
</dbReference>
<evidence type="ECO:0000256" key="4">
    <source>
        <dbReference type="SAM" id="Phobius"/>
    </source>
</evidence>
<dbReference type="InterPro" id="IPR001611">
    <property type="entry name" value="Leu-rich_rpt"/>
</dbReference>
<gene>
    <name evidence="5" type="primary">Lrig3</name>
    <name evidence="5" type="ORF">EVAR_3260_1</name>
</gene>
<comment type="caution">
    <text evidence="5">The sequence shown here is derived from an EMBL/GenBank/DDBJ whole genome shotgun (WGS) entry which is preliminary data.</text>
</comment>
<feature type="compositionally biased region" description="Basic residues" evidence="3">
    <location>
        <begin position="879"/>
        <end position="889"/>
    </location>
</feature>
<dbReference type="SUPFAM" id="SSF52058">
    <property type="entry name" value="L domain-like"/>
    <property type="match status" value="1"/>
</dbReference>
<feature type="transmembrane region" description="Helical" evidence="4">
    <location>
        <begin position="705"/>
        <end position="727"/>
    </location>
</feature>
<keyword evidence="1" id="KW-0433">Leucine-rich repeat</keyword>
<keyword evidence="4" id="KW-0472">Membrane</keyword>
<feature type="compositionally biased region" description="Gly residues" evidence="3">
    <location>
        <begin position="868"/>
        <end position="877"/>
    </location>
</feature>
<dbReference type="EMBL" id="BGZK01000020">
    <property type="protein sequence ID" value="GBP06008.1"/>
    <property type="molecule type" value="Genomic_DNA"/>
</dbReference>
<dbReference type="AlphaFoldDB" id="A0A4C1SXV5"/>
<proteinExistence type="predicted"/>
<keyword evidence="2" id="KW-0677">Repeat</keyword>
<dbReference type="Pfam" id="PF13855">
    <property type="entry name" value="LRR_8"/>
    <property type="match status" value="2"/>
</dbReference>
<dbReference type="SMART" id="SM00369">
    <property type="entry name" value="LRR_TYP"/>
    <property type="match status" value="7"/>
</dbReference>
<feature type="compositionally biased region" description="Basic and acidic residues" evidence="3">
    <location>
        <begin position="498"/>
        <end position="512"/>
    </location>
</feature>
<evidence type="ECO:0000313" key="6">
    <source>
        <dbReference type="Proteomes" id="UP000299102"/>
    </source>
</evidence>
<dbReference type="GO" id="GO:0003676">
    <property type="term" value="F:nucleic acid binding"/>
    <property type="evidence" value="ECO:0007669"/>
    <property type="project" value="InterPro"/>
</dbReference>
<feature type="region of interest" description="Disordered" evidence="3">
    <location>
        <begin position="498"/>
        <end position="523"/>
    </location>
</feature>
<dbReference type="InterPro" id="IPR036397">
    <property type="entry name" value="RNaseH_sf"/>
</dbReference>
<evidence type="ECO:0000313" key="5">
    <source>
        <dbReference type="EMBL" id="GBP06008.1"/>
    </source>
</evidence>
<evidence type="ECO:0000256" key="3">
    <source>
        <dbReference type="SAM" id="MobiDB-lite"/>
    </source>
</evidence>
<feature type="region of interest" description="Disordered" evidence="3">
    <location>
        <begin position="790"/>
        <end position="897"/>
    </location>
</feature>
<reference evidence="5 6" key="1">
    <citation type="journal article" date="2019" name="Commun. Biol.">
        <title>The bagworm genome reveals a unique fibroin gene that provides high tensile strength.</title>
        <authorList>
            <person name="Kono N."/>
            <person name="Nakamura H."/>
            <person name="Ohtoshi R."/>
            <person name="Tomita M."/>
            <person name="Numata K."/>
            <person name="Arakawa K."/>
        </authorList>
    </citation>
    <scope>NUCLEOTIDE SEQUENCE [LARGE SCALE GENOMIC DNA]</scope>
</reference>
<keyword evidence="4" id="KW-1133">Transmembrane helix</keyword>
<dbReference type="Gene3D" id="3.30.420.10">
    <property type="entry name" value="Ribonuclease H-like superfamily/Ribonuclease H"/>
    <property type="match status" value="1"/>
</dbReference>
<feature type="compositionally biased region" description="Polar residues" evidence="3">
    <location>
        <begin position="558"/>
        <end position="572"/>
    </location>
</feature>
<organism evidence="5 6">
    <name type="scientific">Eumeta variegata</name>
    <name type="common">Bagworm moth</name>
    <name type="synonym">Eumeta japonica</name>
    <dbReference type="NCBI Taxonomy" id="151549"/>
    <lineage>
        <taxon>Eukaryota</taxon>
        <taxon>Metazoa</taxon>
        <taxon>Ecdysozoa</taxon>
        <taxon>Arthropoda</taxon>
        <taxon>Hexapoda</taxon>
        <taxon>Insecta</taxon>
        <taxon>Pterygota</taxon>
        <taxon>Neoptera</taxon>
        <taxon>Endopterygota</taxon>
        <taxon>Lepidoptera</taxon>
        <taxon>Glossata</taxon>
        <taxon>Ditrysia</taxon>
        <taxon>Tineoidea</taxon>
        <taxon>Psychidae</taxon>
        <taxon>Oiketicinae</taxon>
        <taxon>Eumeta</taxon>
    </lineage>
</organism>
<dbReference type="InterPro" id="IPR003591">
    <property type="entry name" value="Leu-rich_rpt_typical-subtyp"/>
</dbReference>
<protein>
    <submittedName>
        <fullName evidence="5">Leucine-rich repeats and immunoglobulin-like domains protein 3</fullName>
    </submittedName>
</protein>
<dbReference type="PANTHER" id="PTHR24366">
    <property type="entry name" value="IG(IMMUNOGLOBULIN) AND LRR(LEUCINE RICH REPEAT) DOMAINS"/>
    <property type="match status" value="1"/>
</dbReference>
<keyword evidence="4" id="KW-0812">Transmembrane</keyword>
<dbReference type="PROSITE" id="PS51450">
    <property type="entry name" value="LRR"/>
    <property type="match status" value="1"/>
</dbReference>
<name>A0A4C1SXV5_EUMVA</name>
<evidence type="ECO:0000256" key="2">
    <source>
        <dbReference type="ARBA" id="ARBA00022737"/>
    </source>
</evidence>
<accession>A0A4C1SXV5</accession>
<dbReference type="InterPro" id="IPR032675">
    <property type="entry name" value="LRR_dom_sf"/>
</dbReference>
<feature type="compositionally biased region" description="Low complexity" evidence="3">
    <location>
        <begin position="849"/>
        <end position="867"/>
    </location>
</feature>
<dbReference type="SMART" id="SM00365">
    <property type="entry name" value="LRR_SD22"/>
    <property type="match status" value="3"/>
</dbReference>
<feature type="compositionally biased region" description="Polar residues" evidence="3">
    <location>
        <begin position="817"/>
        <end position="826"/>
    </location>
</feature>
<sequence>MLTRFKEGASNLAWNIVTGDETWIYYYDPKTKQQSTVWVYRDEPKPTKTVRERYASKRMLASFFNKTGHVATIALRNCRIVNSDWYKTICLPEMWWTLALVALAVTRTHGQCPWVGAPALHAACDCALNLAHDLSVQCRLVDFPALLNALDSSARNIPIDLLYVHNSTVPSLPNDIFINLKIHNLQISGCRIKKIADNAFRGQGPYMKILNLQDNELTELPVKALRALTNLSLLDVSKNKILQIGNHSFTTLRRLTTLALSDNNMTLQSLALSGLENSLKNLNLRGTKQNTVPECIRGLKSLAFLDLSQNSIRELPGPDESKTFEGLESLTALNLERNLIHSLGPNSFAGVRQTLSSLSLLNNLLPEFPTAAIATLTELKVLDIGFNLLNELPIDAFVNNPSITLLAVDGNHLSTIPERALVHLNRTLRGLSLGGRYLNCDCRLRWIIDWIRNGELQVTSRERNPQFCGQPAHLKQRGFYSLEPNELICESENTDDASIKNETHSEPKKKIEWQQTSSTPSGIATSTITAATTAHSSTTTTTEDTIETTSKIILTQTANGTSVQPVRNSSTRPAAPNWRHVAHQRPPLVTNFPQQKPKADDSNEVIVKNAYRQENSVIIQWDSDVANILGFRVVYRLFGDKSFKQGPPLEASEREFKIKNVPSQECIVVCVISLEEVYVSPETVPYGQCREVRTVSAAASNMDKITIAASAAICGTIVVAVLVFVAASRRRSRTLHRLQAQAPKKLPNACCGGMGATPSPGGPLSSLATLGAFGKQSEWDQVSAYSARSIPRARTYTEPTPPDPLPGRPGRARSLADGQSQHSYSHSGRFGMHGYPGSLMGSRSDLRQSRQSLGGASERASRLSLSGAAGGATGGTAGSRRRPRSRSRPASRYSVGSIGLGYGDTSDNWTDHDMDIYMARNATARNGLVPL</sequence>
<dbReference type="STRING" id="151549.A0A4C1SXV5"/>
<feature type="region of interest" description="Disordered" evidence="3">
    <location>
        <begin position="558"/>
        <end position="577"/>
    </location>
</feature>
<evidence type="ECO:0000256" key="1">
    <source>
        <dbReference type="ARBA" id="ARBA00022614"/>
    </source>
</evidence>
<dbReference type="PANTHER" id="PTHR24366:SF168">
    <property type="entry name" value="GH22922P-RELATED"/>
    <property type="match status" value="1"/>
</dbReference>
<dbReference type="Proteomes" id="UP000299102">
    <property type="component" value="Unassembled WGS sequence"/>
</dbReference>
<dbReference type="OrthoDB" id="6359842at2759"/>
<keyword evidence="6" id="KW-1185">Reference proteome</keyword>